<dbReference type="PRINTS" id="PR00047">
    <property type="entry name" value="STROIDFINGER"/>
</dbReference>
<dbReference type="CDD" id="cd06960">
    <property type="entry name" value="NR_DBD_HNF4A"/>
    <property type="match status" value="1"/>
</dbReference>
<sequence length="356" mass="40856">MSTSPSSYTSSSSSTSSQYSLSPPGQQQRKCVICSRVAYSNNYGVLSCDACKMFYRRIVCLNREYQCKYQGRCREIYDKMDVKCRGCRYQMCLEAGMTFQPTFLELTNEKDVDVATLIGTILFLDSKRTKAMKTQFTDEDFTLKEILTERRMRMKKRKSGLSNHEWSFLGIYTSIEFLMSLDFMTFLSDEDKSVLLKHFCVKASLFASAMRAIREKRDRLMTVDGNDVYPDCILNLKVISLQLLNRIRSLLVARLINLKLTDEEFSLVNVVFFCNPALPLSNAGIEIVATQQKIYSAALLQYCNVAYERNGPSRFTDLISILSVVNKNYEDVQAMTMIFKLHAKNVVYRKIVAEVI</sequence>
<keyword evidence="4" id="KW-0863">Zinc-finger</keyword>
<feature type="compositionally biased region" description="Low complexity" evidence="11">
    <location>
        <begin position="1"/>
        <end position="24"/>
    </location>
</feature>
<dbReference type="Gene3D" id="1.10.565.10">
    <property type="entry name" value="Retinoid X Receptor"/>
    <property type="match status" value="1"/>
</dbReference>
<comment type="subcellular location">
    <subcellularLocation>
        <location evidence="1">Nucleus</location>
    </subcellularLocation>
</comment>
<evidence type="ECO:0000313" key="14">
    <source>
        <dbReference type="Proteomes" id="UP000095282"/>
    </source>
</evidence>
<dbReference type="InterPro" id="IPR013088">
    <property type="entry name" value="Znf_NHR/GATA"/>
</dbReference>
<reference evidence="15" key="1">
    <citation type="submission" date="2016-11" db="UniProtKB">
        <authorList>
            <consortium name="WormBaseParasite"/>
        </authorList>
    </citation>
    <scope>IDENTIFICATION</scope>
</reference>
<dbReference type="SUPFAM" id="SSF48508">
    <property type="entry name" value="Nuclear receptor ligand-binding domain"/>
    <property type="match status" value="1"/>
</dbReference>
<dbReference type="InterPro" id="IPR049636">
    <property type="entry name" value="HNF4-like_DBD"/>
</dbReference>
<evidence type="ECO:0000256" key="9">
    <source>
        <dbReference type="ARBA" id="ARBA00023170"/>
    </source>
</evidence>
<dbReference type="PROSITE" id="PS51030">
    <property type="entry name" value="NUCLEAR_REC_DBD_2"/>
    <property type="match status" value="1"/>
</dbReference>
<keyword evidence="7" id="KW-0238">DNA-binding</keyword>
<dbReference type="SMART" id="SM00399">
    <property type="entry name" value="ZnF_C4"/>
    <property type="match status" value="1"/>
</dbReference>
<dbReference type="GO" id="GO:0003700">
    <property type="term" value="F:DNA-binding transcription factor activity"/>
    <property type="evidence" value="ECO:0007669"/>
    <property type="project" value="InterPro"/>
</dbReference>
<dbReference type="PROSITE" id="PS51843">
    <property type="entry name" value="NR_LBD"/>
    <property type="match status" value="1"/>
</dbReference>
<evidence type="ECO:0000256" key="7">
    <source>
        <dbReference type="ARBA" id="ARBA00023125"/>
    </source>
</evidence>
<evidence type="ECO:0000313" key="15">
    <source>
        <dbReference type="WBParaSite" id="Csp11.Scaffold629.g12969.t1"/>
    </source>
</evidence>
<dbReference type="STRING" id="1561998.A0A1I7TY60"/>
<evidence type="ECO:0000256" key="6">
    <source>
        <dbReference type="ARBA" id="ARBA00023015"/>
    </source>
</evidence>
<evidence type="ECO:0000256" key="3">
    <source>
        <dbReference type="ARBA" id="ARBA00022723"/>
    </source>
</evidence>
<comment type="similarity">
    <text evidence="2">Belongs to the nuclear hormone receptor family.</text>
</comment>
<keyword evidence="8" id="KW-0804">Transcription</keyword>
<dbReference type="PANTHER" id="PTHR45886">
    <property type="entry name" value="NUCLEAR HORMONE RECEPTOR FAMILY-RELATED-RELATED"/>
    <property type="match status" value="1"/>
</dbReference>
<evidence type="ECO:0000256" key="11">
    <source>
        <dbReference type="SAM" id="MobiDB-lite"/>
    </source>
</evidence>
<dbReference type="PANTHER" id="PTHR45886:SF6">
    <property type="entry name" value="NUCLEAR HORMONE RECEPTOR FAMILY"/>
    <property type="match status" value="1"/>
</dbReference>
<dbReference type="WBParaSite" id="Csp11.Scaffold629.g12969.t1">
    <property type="protein sequence ID" value="Csp11.Scaffold629.g12969.t1"/>
    <property type="gene ID" value="Csp11.Scaffold629.g12969"/>
</dbReference>
<dbReference type="Pfam" id="PF00105">
    <property type="entry name" value="zf-C4"/>
    <property type="match status" value="1"/>
</dbReference>
<dbReference type="GO" id="GO:0008270">
    <property type="term" value="F:zinc ion binding"/>
    <property type="evidence" value="ECO:0007669"/>
    <property type="project" value="UniProtKB-KW"/>
</dbReference>
<keyword evidence="3" id="KW-0479">Metal-binding</keyword>
<evidence type="ECO:0000256" key="5">
    <source>
        <dbReference type="ARBA" id="ARBA00022833"/>
    </source>
</evidence>
<dbReference type="SUPFAM" id="SSF57716">
    <property type="entry name" value="Glucocorticoid receptor-like (DNA-binding domain)"/>
    <property type="match status" value="1"/>
</dbReference>
<name>A0A1I7TY60_9PELO</name>
<dbReference type="Proteomes" id="UP000095282">
    <property type="component" value="Unplaced"/>
</dbReference>
<dbReference type="GO" id="GO:0005634">
    <property type="term" value="C:nucleus"/>
    <property type="evidence" value="ECO:0007669"/>
    <property type="project" value="UniProtKB-SubCell"/>
</dbReference>
<dbReference type="AlphaFoldDB" id="A0A1I7TY60"/>
<proteinExistence type="inferred from homology"/>
<dbReference type="InterPro" id="IPR001628">
    <property type="entry name" value="Znf_hrmn_rcpt"/>
</dbReference>
<keyword evidence="5" id="KW-0862">Zinc</keyword>
<evidence type="ECO:0000256" key="10">
    <source>
        <dbReference type="ARBA" id="ARBA00023242"/>
    </source>
</evidence>
<dbReference type="InterPro" id="IPR035500">
    <property type="entry name" value="NHR-like_dom_sf"/>
</dbReference>
<evidence type="ECO:0000256" key="4">
    <source>
        <dbReference type="ARBA" id="ARBA00022771"/>
    </source>
</evidence>
<dbReference type="SMART" id="SM00430">
    <property type="entry name" value="HOLI"/>
    <property type="match status" value="1"/>
</dbReference>
<evidence type="ECO:0000256" key="1">
    <source>
        <dbReference type="ARBA" id="ARBA00004123"/>
    </source>
</evidence>
<keyword evidence="9" id="KW-0675">Receptor</keyword>
<keyword evidence="14" id="KW-1185">Reference proteome</keyword>
<keyword evidence="10" id="KW-0539">Nucleus</keyword>
<feature type="domain" description="Nuclear receptor" evidence="12">
    <location>
        <begin position="28"/>
        <end position="104"/>
    </location>
</feature>
<dbReference type="InterPro" id="IPR000536">
    <property type="entry name" value="Nucl_hrmn_rcpt_lig-bd"/>
</dbReference>
<protein>
    <submittedName>
        <fullName evidence="15">Nuclear receptor domain-containing protein</fullName>
    </submittedName>
</protein>
<dbReference type="GO" id="GO:0000978">
    <property type="term" value="F:RNA polymerase II cis-regulatory region sequence-specific DNA binding"/>
    <property type="evidence" value="ECO:0007669"/>
    <property type="project" value="InterPro"/>
</dbReference>
<dbReference type="Gene3D" id="3.30.50.10">
    <property type="entry name" value="Erythroid Transcription Factor GATA-1, subunit A"/>
    <property type="match status" value="1"/>
</dbReference>
<accession>A0A1I7TY60</accession>
<feature type="domain" description="NR LBD" evidence="13">
    <location>
        <begin position="137"/>
        <end position="356"/>
    </location>
</feature>
<dbReference type="eggNOG" id="ENOG502TGPU">
    <property type="taxonomic scope" value="Eukaryota"/>
</dbReference>
<evidence type="ECO:0000256" key="8">
    <source>
        <dbReference type="ARBA" id="ARBA00023163"/>
    </source>
</evidence>
<dbReference type="CDD" id="cd06157">
    <property type="entry name" value="NR_LBD"/>
    <property type="match status" value="1"/>
</dbReference>
<evidence type="ECO:0000256" key="2">
    <source>
        <dbReference type="ARBA" id="ARBA00005993"/>
    </source>
</evidence>
<evidence type="ECO:0000259" key="12">
    <source>
        <dbReference type="PROSITE" id="PS51030"/>
    </source>
</evidence>
<feature type="region of interest" description="Disordered" evidence="11">
    <location>
        <begin position="1"/>
        <end position="25"/>
    </location>
</feature>
<evidence type="ECO:0000259" key="13">
    <source>
        <dbReference type="PROSITE" id="PS51843"/>
    </source>
</evidence>
<organism evidence="14 15">
    <name type="scientific">Caenorhabditis tropicalis</name>
    <dbReference type="NCBI Taxonomy" id="1561998"/>
    <lineage>
        <taxon>Eukaryota</taxon>
        <taxon>Metazoa</taxon>
        <taxon>Ecdysozoa</taxon>
        <taxon>Nematoda</taxon>
        <taxon>Chromadorea</taxon>
        <taxon>Rhabditida</taxon>
        <taxon>Rhabditina</taxon>
        <taxon>Rhabditomorpha</taxon>
        <taxon>Rhabditoidea</taxon>
        <taxon>Rhabditidae</taxon>
        <taxon>Peloderinae</taxon>
        <taxon>Caenorhabditis</taxon>
    </lineage>
</organism>
<dbReference type="Pfam" id="PF00104">
    <property type="entry name" value="Hormone_recep"/>
    <property type="match status" value="1"/>
</dbReference>
<keyword evidence="6" id="KW-0805">Transcription regulation</keyword>